<evidence type="ECO:0000256" key="5">
    <source>
        <dbReference type="ARBA" id="ARBA00022729"/>
    </source>
</evidence>
<comment type="subcellular location">
    <subcellularLocation>
        <location evidence="1">Cell membrane</location>
        <topology evidence="1">Single-pass membrane protein</topology>
    </subcellularLocation>
</comment>
<dbReference type="PANTHER" id="PTHR24052">
    <property type="entry name" value="DELTA-RELATED"/>
    <property type="match status" value="1"/>
</dbReference>
<dbReference type="GO" id="GO:0001849">
    <property type="term" value="F:complement component C1q complex binding"/>
    <property type="evidence" value="ECO:0007669"/>
    <property type="project" value="Ensembl"/>
</dbReference>
<dbReference type="SMART" id="SM00180">
    <property type="entry name" value="EGF_Lam"/>
    <property type="match status" value="7"/>
</dbReference>
<dbReference type="EMBL" id="AEYP01000227">
    <property type="status" value="NOT_ANNOTATED_CDS"/>
    <property type="molecule type" value="Genomic_DNA"/>
</dbReference>
<evidence type="ECO:0000256" key="2">
    <source>
        <dbReference type="ARBA" id="ARBA00022475"/>
    </source>
</evidence>
<dbReference type="PANTHER" id="PTHR24052:SF13">
    <property type="entry name" value="MULTIPLE EGF LIKE DOMAINS 11"/>
    <property type="match status" value="1"/>
</dbReference>
<feature type="disulfide bond" evidence="12">
    <location>
        <begin position="326"/>
        <end position="335"/>
    </location>
</feature>
<dbReference type="InterPro" id="IPR011489">
    <property type="entry name" value="EMI_domain"/>
</dbReference>
<dbReference type="GO" id="GO:0005112">
    <property type="term" value="F:Notch binding"/>
    <property type="evidence" value="ECO:0007669"/>
    <property type="project" value="Ensembl"/>
</dbReference>
<dbReference type="GO" id="GO:0014816">
    <property type="term" value="P:skeletal muscle satellite cell differentiation"/>
    <property type="evidence" value="ECO:0007669"/>
    <property type="project" value="Ensembl"/>
</dbReference>
<dbReference type="GeneTree" id="ENSGT00940000157703"/>
<evidence type="ECO:0000256" key="7">
    <source>
        <dbReference type="ARBA" id="ARBA00022989"/>
    </source>
</evidence>
<keyword evidence="3 12" id="KW-0245">EGF-like domain</keyword>
<dbReference type="GO" id="GO:0043654">
    <property type="term" value="P:recognition of apoptotic cell"/>
    <property type="evidence" value="ECO:0007669"/>
    <property type="project" value="Ensembl"/>
</dbReference>
<feature type="disulfide bond" evidence="12">
    <location>
        <begin position="162"/>
        <end position="171"/>
    </location>
</feature>
<keyword evidence="10" id="KW-0325">Glycoprotein</keyword>
<reference evidence="17" key="1">
    <citation type="submission" date="2024-06" db="UniProtKB">
        <authorList>
            <consortium name="Ensembl"/>
        </authorList>
    </citation>
    <scope>IDENTIFICATION</scope>
</reference>
<dbReference type="GO" id="GO:0051147">
    <property type="term" value="P:regulation of muscle cell differentiation"/>
    <property type="evidence" value="ECO:0007669"/>
    <property type="project" value="Ensembl"/>
</dbReference>
<dbReference type="EMBL" id="AEYP01000226">
    <property type="status" value="NOT_ANNOTATED_CDS"/>
    <property type="molecule type" value="Genomic_DNA"/>
</dbReference>
<feature type="domain" description="EGF-like" evidence="15">
    <location>
        <begin position="137"/>
        <end position="172"/>
    </location>
</feature>
<dbReference type="OMA" id="CGKEAHF"/>
<feature type="disulfide bond" evidence="12">
    <location>
        <begin position="283"/>
        <end position="292"/>
    </location>
</feature>
<dbReference type="Pfam" id="PF23301">
    <property type="entry name" value="EGF_PEAR1L"/>
    <property type="match status" value="1"/>
</dbReference>
<keyword evidence="7 13" id="KW-1133">Transmembrane helix</keyword>
<dbReference type="EMBL" id="AEYP01000225">
    <property type="status" value="NOT_ANNOTATED_CDS"/>
    <property type="molecule type" value="Genomic_DNA"/>
</dbReference>
<dbReference type="EMBL" id="AEYP01000229">
    <property type="status" value="NOT_ANNOTATED_CDS"/>
    <property type="molecule type" value="Genomic_DNA"/>
</dbReference>
<dbReference type="FunFam" id="2.170.300.10:FF:000016">
    <property type="entry name" value="Multiple epidermal growth factor-like domains 10"/>
    <property type="match status" value="1"/>
</dbReference>
<evidence type="ECO:0000256" key="6">
    <source>
        <dbReference type="ARBA" id="ARBA00022737"/>
    </source>
</evidence>
<dbReference type="Ensembl" id="ENSMPUT00000012020.1">
    <property type="protein sequence ID" value="ENSMPUP00000011827.1"/>
    <property type="gene ID" value="ENSMPUG00000011917.1"/>
</dbReference>
<dbReference type="EMBL" id="AEYP01000222">
    <property type="status" value="NOT_ANNOTATED_CDS"/>
    <property type="molecule type" value="Genomic_DNA"/>
</dbReference>
<evidence type="ECO:0000259" key="16">
    <source>
        <dbReference type="PROSITE" id="PS51041"/>
    </source>
</evidence>
<dbReference type="EMBL" id="AEYP01000223">
    <property type="status" value="NOT_ANNOTATED_CDS"/>
    <property type="molecule type" value="Genomic_DNA"/>
</dbReference>
<name>M3YKH0_MUSPF</name>
<evidence type="ECO:0000256" key="3">
    <source>
        <dbReference type="ARBA" id="ARBA00022536"/>
    </source>
</evidence>
<dbReference type="PROSITE" id="PS00022">
    <property type="entry name" value="EGF_1"/>
    <property type="match status" value="8"/>
</dbReference>
<sequence length="1081" mass="117528">FHASLIWIFVFLSRTASSLNLEDPNVCSHWESYSVTVQESYPHPFDQIYYTSCTDILNWFKCTRHRISYRTAYRHGEKTMYRRKSQCCPGFYESREMCVPHCADKCVHGRCIAPNTCQCEPGWGGTNCSSACDGDHWGPHCSSRCQCKNGALCNPITGACHCAAGFRGWRCEDRCEQGTYGNDCHQRCQCQNGATCDHVTGECRCPPGYTGAFGEETCPNAEQSACVLKSPSSNSLEALCPYTFLGTVCGQPCPEGRFGKNCSQECQCHNGGTCDAATGQCHCSPGYTGERCQDECPVGTYGVRCAETCQCVNGGKCYHVSGSCLCEAGFAGERCEARLCPEGLYGIKCDKRCPCHLDHTHSCHPMSGECACKPGWSGLYCNETCSPGFFGEACQQICNCQNGADCDSVTGKCTCAPGFKDLSSSTGNVLRSVTSLPRKRMKSANKKPCAPTGQNFPLVSGIPELQVRNFCFKGKWGSVKCGDICMCAYQLASPFIGPTVTLDMNYSLNCFKAPLPAFGDGTYGLNCAERCDCSHADGCHSTTGHCRCLPGWSDTRTLLPSSFSLTCKRKCVCCIPQSGSWEKSFPTFTVPLGKTICSPGFYGHRCSQTCPQCVHSSGPCHHITGLCDCLPGFTGALCNEVCPSGRFGKNCAGVCTCTNNGTCNPIDRSCQCYPGWIGSDCSQLSPNSCFWGRCFCLHSLYCAKYSTAQRPQGSVSCISCTDGCPLGFYGKDCALICQCQNGADCDHISGQCTCRTGFMGKHCEQKCPAGTYGYGCRQICDCLNNSTCDHITGTCYCSPGWKGARCDQAGVIIVGNLNSLSRTSTALPADSYQIGAIVGIIILVLVVLFLLALFIIYRQKQKGKESSMPAVTYTPALRVMNADYAISEINGGSANSHYFTNPSYHTLTQCATSPHVNNRDRMTITKVRGSDSQALTRDRQGGWTPRTRSNYLDTRFTVYLSAKSYNIREISCSSKEYILSAENIKHEQPGNKGAFGLDRSYMGKSLKDLGKNSEYNSSNCSLSSSENPYATIKDPPVLIPKNSECGYVEMKSPARRDSPYAEINNSTSANKNVYEVGNCWT</sequence>
<comment type="caution">
    <text evidence="12">Lacks conserved residue(s) required for the propagation of feature annotation.</text>
</comment>
<dbReference type="GO" id="GO:0043652">
    <property type="term" value="P:engulfment of apoptotic cell"/>
    <property type="evidence" value="ECO:0007669"/>
    <property type="project" value="Ensembl"/>
</dbReference>
<feature type="domain" description="EGF-like" evidence="15">
    <location>
        <begin position="263"/>
        <end position="293"/>
    </location>
</feature>
<dbReference type="GO" id="GO:0034109">
    <property type="term" value="P:homotypic cell-cell adhesion"/>
    <property type="evidence" value="ECO:0007669"/>
    <property type="project" value="Ensembl"/>
</dbReference>
<dbReference type="GO" id="GO:0005044">
    <property type="term" value="F:scavenger receptor activity"/>
    <property type="evidence" value="ECO:0007669"/>
    <property type="project" value="Ensembl"/>
</dbReference>
<keyword evidence="5 14" id="KW-0732">Signal</keyword>
<dbReference type="GO" id="GO:0022409">
    <property type="term" value="P:positive regulation of cell-cell adhesion"/>
    <property type="evidence" value="ECO:0007669"/>
    <property type="project" value="Ensembl"/>
</dbReference>
<dbReference type="GO" id="GO:2000288">
    <property type="term" value="P:positive regulation of myoblast proliferation"/>
    <property type="evidence" value="ECO:0007669"/>
    <property type="project" value="Ensembl"/>
</dbReference>
<keyword evidence="9 12" id="KW-1015">Disulfide bond</keyword>
<dbReference type="InterPro" id="IPR013032">
    <property type="entry name" value="EGF-like_CS"/>
</dbReference>
<dbReference type="GO" id="GO:0001891">
    <property type="term" value="C:phagocytic cup"/>
    <property type="evidence" value="ECO:0007669"/>
    <property type="project" value="Ensembl"/>
</dbReference>
<dbReference type="SMART" id="SM00181">
    <property type="entry name" value="EGF"/>
    <property type="match status" value="12"/>
</dbReference>
<evidence type="ECO:0000313" key="17">
    <source>
        <dbReference type="Ensembl" id="ENSMPUP00000011827.1"/>
    </source>
</evidence>
<dbReference type="InterPro" id="IPR052485">
    <property type="entry name" value="MEGF_diff_regulators"/>
</dbReference>
<dbReference type="EMBL" id="AEYP01000228">
    <property type="status" value="NOT_ANNOTATED_CDS"/>
    <property type="molecule type" value="Genomic_DNA"/>
</dbReference>
<evidence type="ECO:0000256" key="11">
    <source>
        <dbReference type="ARBA" id="ARBA00038377"/>
    </source>
</evidence>
<dbReference type="Pfam" id="PF12661">
    <property type="entry name" value="hEGF"/>
    <property type="match status" value="2"/>
</dbReference>
<dbReference type="InterPro" id="IPR002049">
    <property type="entry name" value="LE_dom"/>
</dbReference>
<dbReference type="GO" id="GO:0014841">
    <property type="term" value="P:skeletal muscle satellite cell proliferation"/>
    <property type="evidence" value="ECO:0007669"/>
    <property type="project" value="Ensembl"/>
</dbReference>
<feature type="domain" description="EGF-like" evidence="15">
    <location>
        <begin position="729"/>
        <end position="764"/>
    </location>
</feature>
<dbReference type="AlphaFoldDB" id="M3YKH0"/>
<evidence type="ECO:0000259" key="15">
    <source>
        <dbReference type="PROSITE" id="PS50026"/>
    </source>
</evidence>
<feature type="transmembrane region" description="Helical" evidence="13">
    <location>
        <begin position="832"/>
        <end position="857"/>
    </location>
</feature>
<dbReference type="FunFam" id="2.170.300.10:FF:000006">
    <property type="entry name" value="Multiple epidermal growth factor-like domains protein 11"/>
    <property type="match status" value="1"/>
</dbReference>
<dbReference type="InterPro" id="IPR057138">
    <property type="entry name" value="EGF_PEAR1L-like"/>
</dbReference>
<dbReference type="PRINTS" id="PR00011">
    <property type="entry name" value="EGFLAMININ"/>
</dbReference>
<dbReference type="Gene3D" id="2.10.25.10">
    <property type="entry name" value="Laminin"/>
    <property type="match status" value="1"/>
</dbReference>
<evidence type="ECO:0000256" key="9">
    <source>
        <dbReference type="ARBA" id="ARBA00023157"/>
    </source>
</evidence>
<keyword evidence="8 13" id="KW-0472">Membrane</keyword>
<dbReference type="GO" id="GO:0051451">
    <property type="term" value="P:myoblast migration"/>
    <property type="evidence" value="ECO:0007669"/>
    <property type="project" value="Ensembl"/>
</dbReference>
<evidence type="ECO:0000256" key="10">
    <source>
        <dbReference type="ARBA" id="ARBA00023180"/>
    </source>
</evidence>
<dbReference type="GO" id="GO:1902742">
    <property type="term" value="P:apoptotic process involved in development"/>
    <property type="evidence" value="ECO:0007669"/>
    <property type="project" value="Ensembl"/>
</dbReference>
<accession>M3YKH0</accession>
<dbReference type="GO" id="GO:0014719">
    <property type="term" value="P:skeletal muscle satellite cell activation"/>
    <property type="evidence" value="ECO:0007669"/>
    <property type="project" value="Ensembl"/>
</dbReference>
<feature type="domain" description="EGF-like" evidence="15">
    <location>
        <begin position="180"/>
        <end position="215"/>
    </location>
</feature>
<dbReference type="Pfam" id="PF07974">
    <property type="entry name" value="EGF_2"/>
    <property type="match status" value="1"/>
</dbReference>
<evidence type="ECO:0000256" key="14">
    <source>
        <dbReference type="SAM" id="SignalP"/>
    </source>
</evidence>
<dbReference type="Pfam" id="PF00053">
    <property type="entry name" value="EGF_laminin"/>
    <property type="match status" value="4"/>
</dbReference>
<dbReference type="Gene3D" id="2.170.300.10">
    <property type="entry name" value="Tie2 ligand-binding domain superfamily"/>
    <property type="match status" value="4"/>
</dbReference>
<dbReference type="PROSITE" id="PS50026">
    <property type="entry name" value="EGF_3"/>
    <property type="match status" value="5"/>
</dbReference>
<evidence type="ECO:0000256" key="13">
    <source>
        <dbReference type="SAM" id="Phobius"/>
    </source>
</evidence>
<dbReference type="EMBL" id="AEYP01000221">
    <property type="status" value="NOT_ANNOTATED_CDS"/>
    <property type="molecule type" value="Genomic_DNA"/>
</dbReference>
<gene>
    <name evidence="17" type="primary">MEGF10</name>
</gene>
<protein>
    <submittedName>
        <fullName evidence="17">Multiple EGF like domains 10</fullName>
    </submittedName>
</protein>
<dbReference type="CDD" id="cd00055">
    <property type="entry name" value="EGF_Lam"/>
    <property type="match status" value="2"/>
</dbReference>
<evidence type="ECO:0000256" key="1">
    <source>
        <dbReference type="ARBA" id="ARBA00004162"/>
    </source>
</evidence>
<feature type="domain" description="EMI" evidence="16">
    <location>
        <begin position="23"/>
        <end position="100"/>
    </location>
</feature>
<dbReference type="PROSITE" id="PS01186">
    <property type="entry name" value="EGF_2"/>
    <property type="match status" value="3"/>
</dbReference>
<dbReference type="InterPro" id="IPR000742">
    <property type="entry name" value="EGF"/>
</dbReference>
<dbReference type="FunFam" id="2.170.300.10:FF:000021">
    <property type="entry name" value="Platelet endothelial aggregation receptor 1"/>
    <property type="match status" value="1"/>
</dbReference>
<proteinExistence type="inferred from homology"/>
<evidence type="ECO:0000256" key="12">
    <source>
        <dbReference type="PROSITE-ProRule" id="PRU00076"/>
    </source>
</evidence>
<keyword evidence="2" id="KW-1003">Cell membrane</keyword>
<keyword evidence="4 13" id="KW-0812">Transmembrane</keyword>
<dbReference type="GO" id="GO:0048627">
    <property type="term" value="P:myoblast development"/>
    <property type="evidence" value="ECO:0007669"/>
    <property type="project" value="Ensembl"/>
</dbReference>
<comment type="similarity">
    <text evidence="11">Belongs to the MEGF family.</text>
</comment>
<dbReference type="GO" id="GO:0055001">
    <property type="term" value="P:muscle cell development"/>
    <property type="evidence" value="ECO:0007669"/>
    <property type="project" value="Ensembl"/>
</dbReference>
<evidence type="ECO:0000256" key="8">
    <source>
        <dbReference type="ARBA" id="ARBA00023136"/>
    </source>
</evidence>
<dbReference type="GO" id="GO:0048641">
    <property type="term" value="P:regulation of skeletal muscle tissue development"/>
    <property type="evidence" value="ECO:0007669"/>
    <property type="project" value="Ensembl"/>
</dbReference>
<dbReference type="EMBL" id="AEYP01000220">
    <property type="status" value="NOT_ANNOTATED_CDS"/>
    <property type="molecule type" value="Genomic_DNA"/>
</dbReference>
<dbReference type="InParanoid" id="M3YKH0"/>
<keyword evidence="6" id="KW-0677">Repeat</keyword>
<dbReference type="FunFam" id="2.10.25.10:FF:000114">
    <property type="entry name" value="Multiple epidermal growth factor-like domains protein 11"/>
    <property type="match status" value="1"/>
</dbReference>
<feature type="signal peptide" evidence="14">
    <location>
        <begin position="1"/>
        <end position="18"/>
    </location>
</feature>
<feature type="chain" id="PRO_5004045035" evidence="14">
    <location>
        <begin position="19"/>
        <end position="1081"/>
    </location>
</feature>
<evidence type="ECO:0000256" key="4">
    <source>
        <dbReference type="ARBA" id="ARBA00022692"/>
    </source>
</evidence>
<feature type="domain" description="EGF-like" evidence="15">
    <location>
        <begin position="301"/>
        <end position="336"/>
    </location>
</feature>
<organism evidence="17">
    <name type="scientific">Mustela putorius furo</name>
    <name type="common">European domestic ferret</name>
    <name type="synonym">Mustela furo</name>
    <dbReference type="NCBI Taxonomy" id="9669"/>
    <lineage>
        <taxon>Eukaryota</taxon>
        <taxon>Metazoa</taxon>
        <taxon>Chordata</taxon>
        <taxon>Craniata</taxon>
        <taxon>Vertebrata</taxon>
        <taxon>Euteleostomi</taxon>
        <taxon>Mammalia</taxon>
        <taxon>Eutheria</taxon>
        <taxon>Laurasiatheria</taxon>
        <taxon>Carnivora</taxon>
        <taxon>Caniformia</taxon>
        <taxon>Musteloidea</taxon>
        <taxon>Mustelidae</taxon>
        <taxon>Mustelinae</taxon>
        <taxon>Mustela</taxon>
    </lineage>
</organism>
<dbReference type="eggNOG" id="KOG1218">
    <property type="taxonomic scope" value="Eukaryota"/>
</dbReference>
<dbReference type="InterPro" id="IPR013111">
    <property type="entry name" value="EGF_extracell"/>
</dbReference>
<feature type="disulfide bond" evidence="12">
    <location>
        <begin position="754"/>
        <end position="763"/>
    </location>
</feature>
<dbReference type="STRING" id="9669.ENSMPUP00000011827"/>
<dbReference type="PROSITE" id="PS51041">
    <property type="entry name" value="EMI"/>
    <property type="match status" value="1"/>
</dbReference>
<dbReference type="HOGENOM" id="CLU_008281_0_0_1"/>
<dbReference type="EMBL" id="AEYP01000224">
    <property type="status" value="NOT_ANNOTATED_CDS"/>
    <property type="molecule type" value="Genomic_DNA"/>
</dbReference>